<dbReference type="RefSeq" id="WP_226588295.1">
    <property type="nucleotide sequence ID" value="NZ_BLAY01000132.1"/>
</dbReference>
<evidence type="ECO:0000256" key="1">
    <source>
        <dbReference type="SAM" id="Phobius"/>
    </source>
</evidence>
<protein>
    <recommendedName>
        <fullName evidence="4">Lipoprotein</fullName>
    </recommendedName>
</protein>
<evidence type="ECO:0000313" key="2">
    <source>
        <dbReference type="EMBL" id="GET41737.1"/>
    </source>
</evidence>
<reference evidence="2" key="1">
    <citation type="submission" date="2019-10" db="EMBL/GenBank/DDBJ databases">
        <title>Draft genome sequece of Microseira wollei NIES-4236.</title>
        <authorList>
            <person name="Yamaguchi H."/>
            <person name="Suzuki S."/>
            <person name="Kawachi M."/>
        </authorList>
    </citation>
    <scope>NUCLEOTIDE SEQUENCE</scope>
    <source>
        <strain evidence="2">NIES-4236</strain>
    </source>
</reference>
<keyword evidence="1" id="KW-0472">Membrane</keyword>
<proteinExistence type="predicted"/>
<comment type="caution">
    <text evidence="2">The sequence shown here is derived from an EMBL/GenBank/DDBJ whole genome shotgun (WGS) entry which is preliminary data.</text>
</comment>
<keyword evidence="1" id="KW-0812">Transmembrane</keyword>
<name>A0AAV3XMN1_9CYAN</name>
<accession>A0AAV3XMN1</accession>
<dbReference type="Proteomes" id="UP001050975">
    <property type="component" value="Unassembled WGS sequence"/>
</dbReference>
<evidence type="ECO:0000313" key="3">
    <source>
        <dbReference type="Proteomes" id="UP001050975"/>
    </source>
</evidence>
<feature type="transmembrane region" description="Helical" evidence="1">
    <location>
        <begin position="6"/>
        <end position="27"/>
    </location>
</feature>
<gene>
    <name evidence="2" type="ORF">MiSe_65510</name>
</gene>
<evidence type="ECO:0008006" key="4">
    <source>
        <dbReference type="Google" id="ProtNLM"/>
    </source>
</evidence>
<sequence>MSKLDVAVTIIGISVALTFLAGCRGSLDDIASIAAKKGSNAGDDVARQVPNRTAVVTAVSRNDEVDELLAKCRRQVRESFVDVAWEQVKSSGGKVSENYLIEVARDGIQKCTVGEVLDESAKLTQVASYIKRYW</sequence>
<organism evidence="2 3">
    <name type="scientific">Microseira wollei NIES-4236</name>
    <dbReference type="NCBI Taxonomy" id="2530354"/>
    <lineage>
        <taxon>Bacteria</taxon>
        <taxon>Bacillati</taxon>
        <taxon>Cyanobacteriota</taxon>
        <taxon>Cyanophyceae</taxon>
        <taxon>Oscillatoriophycideae</taxon>
        <taxon>Aerosakkonematales</taxon>
        <taxon>Aerosakkonemataceae</taxon>
        <taxon>Microseira</taxon>
    </lineage>
</organism>
<dbReference type="PROSITE" id="PS51257">
    <property type="entry name" value="PROKAR_LIPOPROTEIN"/>
    <property type="match status" value="1"/>
</dbReference>
<dbReference type="EMBL" id="BLAY01000132">
    <property type="protein sequence ID" value="GET41737.1"/>
    <property type="molecule type" value="Genomic_DNA"/>
</dbReference>
<dbReference type="AlphaFoldDB" id="A0AAV3XMN1"/>
<keyword evidence="1" id="KW-1133">Transmembrane helix</keyword>
<keyword evidence="3" id="KW-1185">Reference proteome</keyword>